<dbReference type="GO" id="GO:1904680">
    <property type="term" value="F:peptide transmembrane transporter activity"/>
    <property type="evidence" value="ECO:0007669"/>
    <property type="project" value="TreeGrafter"/>
</dbReference>
<protein>
    <submittedName>
        <fullName evidence="7">ABC transporter substrate-binding protein</fullName>
    </submittedName>
</protein>
<dbReference type="PIRSF" id="PIRSF002741">
    <property type="entry name" value="MppA"/>
    <property type="match status" value="1"/>
</dbReference>
<evidence type="ECO:0000313" key="8">
    <source>
        <dbReference type="Proteomes" id="UP000053246"/>
    </source>
</evidence>
<dbReference type="InterPro" id="IPR000914">
    <property type="entry name" value="SBP_5_dom"/>
</dbReference>
<keyword evidence="4 5" id="KW-0732">Signal</keyword>
<evidence type="ECO:0000259" key="6">
    <source>
        <dbReference type="Pfam" id="PF00496"/>
    </source>
</evidence>
<dbReference type="GO" id="GO:0030313">
    <property type="term" value="C:cell envelope"/>
    <property type="evidence" value="ECO:0007669"/>
    <property type="project" value="UniProtKB-SubCell"/>
</dbReference>
<feature type="chain" id="PRO_5040991450" evidence="5">
    <location>
        <begin position="28"/>
        <end position="536"/>
    </location>
</feature>
<dbReference type="AlphaFoldDB" id="A0A9X0I053"/>
<dbReference type="InterPro" id="IPR030678">
    <property type="entry name" value="Peptide/Ni-bd"/>
</dbReference>
<dbReference type="GO" id="GO:0042597">
    <property type="term" value="C:periplasmic space"/>
    <property type="evidence" value="ECO:0007669"/>
    <property type="project" value="UniProtKB-ARBA"/>
</dbReference>
<evidence type="ECO:0000256" key="1">
    <source>
        <dbReference type="ARBA" id="ARBA00004196"/>
    </source>
</evidence>
<dbReference type="SUPFAM" id="SSF53850">
    <property type="entry name" value="Periplasmic binding protein-like II"/>
    <property type="match status" value="1"/>
</dbReference>
<dbReference type="Proteomes" id="UP000053246">
    <property type="component" value="Unassembled WGS sequence"/>
</dbReference>
<keyword evidence="8" id="KW-1185">Reference proteome</keyword>
<evidence type="ECO:0000256" key="5">
    <source>
        <dbReference type="SAM" id="SignalP"/>
    </source>
</evidence>
<organism evidence="7 8">
    <name type="scientific">Micromonospora maris</name>
    <dbReference type="NCBI Taxonomy" id="1003110"/>
    <lineage>
        <taxon>Bacteria</taxon>
        <taxon>Bacillati</taxon>
        <taxon>Actinomycetota</taxon>
        <taxon>Actinomycetes</taxon>
        <taxon>Micromonosporales</taxon>
        <taxon>Micromonosporaceae</taxon>
        <taxon>Micromonospora</taxon>
    </lineage>
</organism>
<dbReference type="Gene3D" id="3.10.105.10">
    <property type="entry name" value="Dipeptide-binding Protein, Domain 3"/>
    <property type="match status" value="1"/>
</dbReference>
<dbReference type="InterPro" id="IPR039424">
    <property type="entry name" value="SBP_5"/>
</dbReference>
<dbReference type="PANTHER" id="PTHR30290:SF10">
    <property type="entry name" value="PERIPLASMIC OLIGOPEPTIDE-BINDING PROTEIN-RELATED"/>
    <property type="match status" value="1"/>
</dbReference>
<evidence type="ECO:0000256" key="3">
    <source>
        <dbReference type="ARBA" id="ARBA00022448"/>
    </source>
</evidence>
<dbReference type="RefSeq" id="WP_013733573.1">
    <property type="nucleotide sequence ID" value="NZ_LMWI01000002.1"/>
</dbReference>
<reference evidence="7 8" key="1">
    <citation type="submission" date="2015-10" db="EMBL/GenBank/DDBJ databases">
        <authorList>
            <person name="Ju K.-S."/>
            <person name="Doroghazi J.R."/>
            <person name="Metcalf W.W."/>
        </authorList>
    </citation>
    <scope>NUCLEOTIDE SEQUENCE [LARGE SCALE GENOMIC DNA]</scope>
    <source>
        <strain evidence="7 8">NRRL B-24793</strain>
    </source>
</reference>
<dbReference type="EMBL" id="LMWI01000002">
    <property type="protein sequence ID" value="KUJ44376.1"/>
    <property type="molecule type" value="Genomic_DNA"/>
</dbReference>
<evidence type="ECO:0000256" key="4">
    <source>
        <dbReference type="ARBA" id="ARBA00022729"/>
    </source>
</evidence>
<dbReference type="PANTHER" id="PTHR30290">
    <property type="entry name" value="PERIPLASMIC BINDING COMPONENT OF ABC TRANSPORTER"/>
    <property type="match status" value="1"/>
</dbReference>
<dbReference type="Pfam" id="PF00496">
    <property type="entry name" value="SBP_bac_5"/>
    <property type="match status" value="1"/>
</dbReference>
<feature type="signal peptide" evidence="5">
    <location>
        <begin position="1"/>
        <end position="27"/>
    </location>
</feature>
<comment type="similarity">
    <text evidence="2">Belongs to the bacterial solute-binding protein 5 family.</text>
</comment>
<dbReference type="CDD" id="cd08512">
    <property type="entry name" value="PBP2_NikA_DppA_OppA_like_7"/>
    <property type="match status" value="1"/>
</dbReference>
<evidence type="ECO:0000313" key="7">
    <source>
        <dbReference type="EMBL" id="KUJ44376.1"/>
    </source>
</evidence>
<comment type="subcellular location">
    <subcellularLocation>
        <location evidence="1">Cell envelope</location>
    </subcellularLocation>
</comment>
<sequence>MSVSPRRLRVGASALTALAIISTAACTAGGGGGNASGGSGATTLTVNTSFVLKTLDPGRVYEATGLTAVHALYDTLLTFEGSDVSKPVPALAESYEVSADAKTFTFKLRQGVKFSDGSPLTADDVVFSLNRLKNIKASPAVTVSELSVSKTDDSTVVVTSATANPNVPVVLSMPSTAVINAKVAQENGAKDGEDAAQGDTAQQYLDTNSIGSGPYVLKSYEPESQVVLEANPDYWGDKPKFDRVVLRNMDVQTQKLTMQRAEANEISLDISGKLLEGLPGTLQTSGVQDTVYFLFLNADPAVSAVTADAKFNQALRAAIDYQGIAALYGQGAAPGAGLVAPAFPGALPEGEASTRDVAKAKALLAEAGLTNPKVKFSYPAITYKGVDLGTVATKVQGDVAEAGITLELNPQPLTTFLDEMRGGKMPMGFTPQSLNYPVADSLINNMAPGQPTALRSGWTVDRADAAVVAAGKKVTETLDLAARATAMQEWQRLMNQSSPYIVLASNSSTVVATADLTGADYTAAGWQVDVAAVGRK</sequence>
<evidence type="ECO:0000256" key="2">
    <source>
        <dbReference type="ARBA" id="ARBA00005695"/>
    </source>
</evidence>
<dbReference type="Gene3D" id="3.40.190.10">
    <property type="entry name" value="Periplasmic binding protein-like II"/>
    <property type="match status" value="1"/>
</dbReference>
<keyword evidence="3" id="KW-0813">Transport</keyword>
<dbReference type="PROSITE" id="PS51257">
    <property type="entry name" value="PROKAR_LIPOPROTEIN"/>
    <property type="match status" value="1"/>
</dbReference>
<comment type="caution">
    <text evidence="7">The sequence shown here is derived from an EMBL/GenBank/DDBJ whole genome shotgun (WGS) entry which is preliminary data.</text>
</comment>
<name>A0A9X0I053_9ACTN</name>
<dbReference type="GO" id="GO:0043190">
    <property type="term" value="C:ATP-binding cassette (ABC) transporter complex"/>
    <property type="evidence" value="ECO:0007669"/>
    <property type="project" value="InterPro"/>
</dbReference>
<proteinExistence type="inferred from homology"/>
<accession>A0A9X0I053</accession>
<feature type="domain" description="Solute-binding protein family 5" evidence="6">
    <location>
        <begin position="86"/>
        <end position="448"/>
    </location>
</feature>
<dbReference type="GO" id="GO:0015833">
    <property type="term" value="P:peptide transport"/>
    <property type="evidence" value="ECO:0007669"/>
    <property type="project" value="TreeGrafter"/>
</dbReference>
<dbReference type="OMA" id="LAWRVGW"/>
<gene>
    <name evidence="7" type="ORF">ADL17_14315</name>
</gene>